<evidence type="ECO:0000259" key="13">
    <source>
        <dbReference type="PROSITE" id="PS50097"/>
    </source>
</evidence>
<feature type="domain" description="C2H2-type" evidence="14">
    <location>
        <begin position="326"/>
        <end position="353"/>
    </location>
</feature>
<dbReference type="RefSeq" id="XP_007540022.1">
    <property type="nucleotide sequence ID" value="XM_007539960.2"/>
</dbReference>
<evidence type="ECO:0000256" key="4">
    <source>
        <dbReference type="ARBA" id="ARBA00022737"/>
    </source>
</evidence>
<dbReference type="InterPro" id="IPR036236">
    <property type="entry name" value="Znf_C2H2_sf"/>
</dbReference>
<dbReference type="FunCoup" id="A0A1S3ASM7">
    <property type="interactions" value="1582"/>
</dbReference>
<dbReference type="InterPro" id="IPR050457">
    <property type="entry name" value="ZnFinger_BTB_dom_contain"/>
</dbReference>
<keyword evidence="4" id="KW-0677">Repeat</keyword>
<feature type="domain" description="BTB" evidence="13">
    <location>
        <begin position="33"/>
        <end position="97"/>
    </location>
</feature>
<dbReference type="Proteomes" id="UP001652624">
    <property type="component" value="Chromosome 10"/>
</dbReference>
<evidence type="ECO:0000256" key="1">
    <source>
        <dbReference type="ARBA" id="ARBA00003767"/>
    </source>
</evidence>
<feature type="domain" description="C2H2-type" evidence="14">
    <location>
        <begin position="354"/>
        <end position="381"/>
    </location>
</feature>
<evidence type="ECO:0000256" key="5">
    <source>
        <dbReference type="ARBA" id="ARBA00022771"/>
    </source>
</evidence>
<feature type="domain" description="C2H2-type" evidence="14">
    <location>
        <begin position="301"/>
        <end position="323"/>
    </location>
</feature>
<evidence type="ECO:0000256" key="9">
    <source>
        <dbReference type="ARBA" id="ARBA00023163"/>
    </source>
</evidence>
<dbReference type="FunFam" id="3.30.160.60:FF:000100">
    <property type="entry name" value="Zinc finger 45-like"/>
    <property type="match status" value="1"/>
</dbReference>
<dbReference type="CTD" id="10773"/>
<dbReference type="PROSITE" id="PS00028">
    <property type="entry name" value="ZINC_FINGER_C2H2_1"/>
    <property type="match status" value="3"/>
</dbReference>
<organism evidence="15 16">
    <name type="scientific">Erinaceus europaeus</name>
    <name type="common">Western European hedgehog</name>
    <dbReference type="NCBI Taxonomy" id="9365"/>
    <lineage>
        <taxon>Eukaryota</taxon>
        <taxon>Metazoa</taxon>
        <taxon>Chordata</taxon>
        <taxon>Craniata</taxon>
        <taxon>Vertebrata</taxon>
        <taxon>Euteleostomi</taxon>
        <taxon>Mammalia</taxon>
        <taxon>Eutheria</taxon>
        <taxon>Laurasiatheria</taxon>
        <taxon>Eulipotyphla</taxon>
        <taxon>Erinaceidae</taxon>
        <taxon>Erinaceinae</taxon>
        <taxon>Erinaceus</taxon>
    </lineage>
</organism>
<evidence type="ECO:0000256" key="11">
    <source>
        <dbReference type="PROSITE-ProRule" id="PRU00042"/>
    </source>
</evidence>
<evidence type="ECO:0000256" key="12">
    <source>
        <dbReference type="SAM" id="MobiDB-lite"/>
    </source>
</evidence>
<dbReference type="FunFam" id="3.30.710.10:FF:000047">
    <property type="entry name" value="Zinc finger and BTB domain-containing protein 26"/>
    <property type="match status" value="1"/>
</dbReference>
<reference evidence="16" key="1">
    <citation type="submission" date="2025-04" db="UniProtKB">
        <authorList>
            <consortium name="RefSeq"/>
        </authorList>
    </citation>
    <scope>IDENTIFICATION</scope>
</reference>
<evidence type="ECO:0000256" key="3">
    <source>
        <dbReference type="ARBA" id="ARBA00022723"/>
    </source>
</evidence>
<keyword evidence="3" id="KW-0479">Metal-binding</keyword>
<dbReference type="GeneID" id="103129017"/>
<dbReference type="Pfam" id="PF00096">
    <property type="entry name" value="zf-C2H2"/>
    <property type="match status" value="2"/>
</dbReference>
<proteinExistence type="predicted"/>
<dbReference type="Gene3D" id="3.30.160.60">
    <property type="entry name" value="Classic Zinc Finger"/>
    <property type="match status" value="3"/>
</dbReference>
<dbReference type="Gene3D" id="3.30.710.10">
    <property type="entry name" value="Potassium Channel Kv1.1, Chain A"/>
    <property type="match status" value="1"/>
</dbReference>
<evidence type="ECO:0000313" key="15">
    <source>
        <dbReference type="Proteomes" id="UP001652624"/>
    </source>
</evidence>
<accession>A0A1S3ASM7</accession>
<dbReference type="OrthoDB" id="1405595at2759"/>
<evidence type="ECO:0000256" key="10">
    <source>
        <dbReference type="ARBA" id="ARBA00023242"/>
    </source>
</evidence>
<evidence type="ECO:0000313" key="17">
    <source>
        <dbReference type="RefSeq" id="XP_060056100.1"/>
    </source>
</evidence>
<dbReference type="PROSITE" id="PS50097">
    <property type="entry name" value="BTB"/>
    <property type="match status" value="1"/>
</dbReference>
<dbReference type="InterPro" id="IPR000210">
    <property type="entry name" value="BTB/POZ_dom"/>
</dbReference>
<dbReference type="CDD" id="cd18197">
    <property type="entry name" value="BTB_POZ_ZBTB6"/>
    <property type="match status" value="1"/>
</dbReference>
<dbReference type="FunFam" id="3.30.160.60:FF:000333">
    <property type="entry name" value="Zinc finger and BTB domain-containing protein 26"/>
    <property type="match status" value="1"/>
</dbReference>
<evidence type="ECO:0000256" key="2">
    <source>
        <dbReference type="ARBA" id="ARBA00004123"/>
    </source>
</evidence>
<sequence>MAAESDVLHFQFEQQGDVVLQKMNLLRQQNLFCDVSIYINDTEFQGHKVIFAACSTFMRDQFLLTQSKHVRITILQSAEVGRKLLLSCYTGALEVKRKELLKYLTAASYLQMVHIVEKCTEALSKYLEVDHSMKNNSQHSDLCQSSELDVKNEEENSDKDCEIIEISEDSPANIDFHIKEEESSALQSTVESLTPEGKEMKSPELSSVDIGFKDNEICILHVESINTGGVENGQFPQPCTSSTANMYFPETQHSLINSTVESRVAEVPGNQDQGLFCENTEGTLNTVSEIQNLEDVYSLRHQCPRCPRGFLHVENYLRHLKMHKLFLCLQCGKTFTQKKNLNRHIRGHMGIRPFQCTVCLKTFTAKSTLQDHLNIHSGDRPYKCHCCDMDFKHKSALKKHLTSVHGRSSGEKLPRHDLSRQNLL</sequence>
<keyword evidence="5 11" id="KW-0863">Zinc-finger</keyword>
<dbReference type="InterPro" id="IPR013087">
    <property type="entry name" value="Znf_C2H2_type"/>
</dbReference>
<keyword evidence="6" id="KW-0862">Zinc</keyword>
<dbReference type="GO" id="GO:0000981">
    <property type="term" value="F:DNA-binding transcription factor activity, RNA polymerase II-specific"/>
    <property type="evidence" value="ECO:0007669"/>
    <property type="project" value="TreeGrafter"/>
</dbReference>
<keyword evidence="7" id="KW-0805">Transcription regulation</keyword>
<feature type="compositionally biased region" description="Basic and acidic residues" evidence="12">
    <location>
        <begin position="408"/>
        <end position="424"/>
    </location>
</feature>
<gene>
    <name evidence="16 17" type="primary">ZBTB6</name>
</gene>
<evidence type="ECO:0000256" key="7">
    <source>
        <dbReference type="ARBA" id="ARBA00023015"/>
    </source>
</evidence>
<feature type="domain" description="C2H2-type" evidence="14">
    <location>
        <begin position="382"/>
        <end position="405"/>
    </location>
</feature>
<keyword evidence="8" id="KW-0238">DNA-binding</keyword>
<dbReference type="GO" id="GO:0008270">
    <property type="term" value="F:zinc ion binding"/>
    <property type="evidence" value="ECO:0007669"/>
    <property type="project" value="UniProtKB-KW"/>
</dbReference>
<evidence type="ECO:0000256" key="6">
    <source>
        <dbReference type="ARBA" id="ARBA00022833"/>
    </source>
</evidence>
<dbReference type="GO" id="GO:0005654">
    <property type="term" value="C:nucleoplasm"/>
    <property type="evidence" value="ECO:0007669"/>
    <property type="project" value="Ensembl"/>
</dbReference>
<dbReference type="eggNOG" id="KOG1721">
    <property type="taxonomic scope" value="Eukaryota"/>
</dbReference>
<dbReference type="SMART" id="SM00225">
    <property type="entry name" value="BTB"/>
    <property type="match status" value="1"/>
</dbReference>
<dbReference type="SUPFAM" id="SSF54695">
    <property type="entry name" value="POZ domain"/>
    <property type="match status" value="1"/>
</dbReference>
<dbReference type="SUPFAM" id="SSF57667">
    <property type="entry name" value="beta-beta-alpha zinc fingers"/>
    <property type="match status" value="3"/>
</dbReference>
<keyword evidence="10" id="KW-0539">Nucleus</keyword>
<evidence type="ECO:0000259" key="14">
    <source>
        <dbReference type="PROSITE" id="PS50157"/>
    </source>
</evidence>
<feature type="region of interest" description="Disordered" evidence="12">
    <location>
        <begin position="185"/>
        <end position="204"/>
    </location>
</feature>
<dbReference type="STRING" id="9365.ENSEEUP00000011904"/>
<dbReference type="SMART" id="SM00355">
    <property type="entry name" value="ZnF_C2H2"/>
    <property type="match status" value="4"/>
</dbReference>
<keyword evidence="9" id="KW-0804">Transcription</keyword>
<dbReference type="AlphaFoldDB" id="A0A1S3ASM7"/>
<evidence type="ECO:0000313" key="16">
    <source>
        <dbReference type="RefSeq" id="XP_007540022.1"/>
    </source>
</evidence>
<comment type="subcellular location">
    <subcellularLocation>
        <location evidence="2">Nucleus</location>
    </subcellularLocation>
</comment>
<dbReference type="Pfam" id="PF00651">
    <property type="entry name" value="BTB"/>
    <property type="match status" value="1"/>
</dbReference>
<feature type="region of interest" description="Disordered" evidence="12">
    <location>
        <begin position="402"/>
        <end position="424"/>
    </location>
</feature>
<name>A0A1S3ASM7_ERIEU</name>
<evidence type="ECO:0000256" key="8">
    <source>
        <dbReference type="ARBA" id="ARBA00023125"/>
    </source>
</evidence>
<dbReference type="OMA" id="TEMSGNH"/>
<dbReference type="InterPro" id="IPR011333">
    <property type="entry name" value="SKP1/BTB/POZ_sf"/>
</dbReference>
<dbReference type="GO" id="GO:0000978">
    <property type="term" value="F:RNA polymerase II cis-regulatory region sequence-specific DNA binding"/>
    <property type="evidence" value="ECO:0007669"/>
    <property type="project" value="TreeGrafter"/>
</dbReference>
<dbReference type="GO" id="GO:0005739">
    <property type="term" value="C:mitochondrion"/>
    <property type="evidence" value="ECO:0007669"/>
    <property type="project" value="Ensembl"/>
</dbReference>
<dbReference type="PROSITE" id="PS50157">
    <property type="entry name" value="ZINC_FINGER_C2H2_2"/>
    <property type="match status" value="4"/>
</dbReference>
<protein>
    <submittedName>
        <fullName evidence="16 17">Zinc finger and BTB domain-containing protein 6</fullName>
    </submittedName>
</protein>
<comment type="function">
    <text evidence="1">May be involved in transcriptional regulation.</text>
</comment>
<dbReference type="PANTHER" id="PTHR46105:SF29">
    <property type="entry name" value="ZINC FINGER AND BTB DOMAIN CONTAINING 12"/>
    <property type="match status" value="1"/>
</dbReference>
<dbReference type="PANTHER" id="PTHR46105">
    <property type="entry name" value="AGAP004733-PA"/>
    <property type="match status" value="1"/>
</dbReference>
<dbReference type="InParanoid" id="A0A1S3ASM7"/>
<keyword evidence="15" id="KW-1185">Reference proteome</keyword>
<dbReference type="RefSeq" id="XP_060056100.1">
    <property type="nucleotide sequence ID" value="XM_060200117.1"/>
</dbReference>